<evidence type="ECO:0000313" key="8">
    <source>
        <dbReference type="Proteomes" id="UP000799440"/>
    </source>
</evidence>
<dbReference type="PANTHER" id="PTHR40787:SF3">
    <property type="entry name" value="PROTEIN TRANSPORT PROTEIN SEC39"/>
    <property type="match status" value="1"/>
</dbReference>
<dbReference type="GO" id="GO:0005783">
    <property type="term" value="C:endoplasmic reticulum"/>
    <property type="evidence" value="ECO:0007669"/>
    <property type="project" value="UniProtKB-SubCell"/>
</dbReference>
<evidence type="ECO:0000256" key="3">
    <source>
        <dbReference type="ARBA" id="ARBA00022824"/>
    </source>
</evidence>
<dbReference type="OrthoDB" id="3434013at2759"/>
<reference evidence="7" key="1">
    <citation type="journal article" date="2020" name="Stud. Mycol.">
        <title>101 Dothideomycetes genomes: a test case for predicting lifestyles and emergence of pathogens.</title>
        <authorList>
            <person name="Haridas S."/>
            <person name="Albert R."/>
            <person name="Binder M."/>
            <person name="Bloem J."/>
            <person name="Labutti K."/>
            <person name="Salamov A."/>
            <person name="Andreopoulos B."/>
            <person name="Baker S."/>
            <person name="Barry K."/>
            <person name="Bills G."/>
            <person name="Bluhm B."/>
            <person name="Cannon C."/>
            <person name="Castanera R."/>
            <person name="Culley D."/>
            <person name="Daum C."/>
            <person name="Ezra D."/>
            <person name="Gonzalez J."/>
            <person name="Henrissat B."/>
            <person name="Kuo A."/>
            <person name="Liang C."/>
            <person name="Lipzen A."/>
            <person name="Lutzoni F."/>
            <person name="Magnuson J."/>
            <person name="Mondo S."/>
            <person name="Nolan M."/>
            <person name="Ohm R."/>
            <person name="Pangilinan J."/>
            <person name="Park H.-J."/>
            <person name="Ramirez L."/>
            <person name="Alfaro M."/>
            <person name="Sun H."/>
            <person name="Tritt A."/>
            <person name="Yoshinaga Y."/>
            <person name="Zwiers L.-H."/>
            <person name="Turgeon B."/>
            <person name="Goodwin S."/>
            <person name="Spatafora J."/>
            <person name="Crous P."/>
            <person name="Grigoriev I."/>
        </authorList>
    </citation>
    <scope>NUCLEOTIDE SEQUENCE</scope>
    <source>
        <strain evidence="7">CBS 119925</strain>
    </source>
</reference>
<feature type="region of interest" description="Disordered" evidence="5">
    <location>
        <begin position="883"/>
        <end position="914"/>
    </location>
</feature>
<dbReference type="GO" id="GO:0015031">
    <property type="term" value="P:protein transport"/>
    <property type="evidence" value="ECO:0007669"/>
    <property type="project" value="UniProtKB-KW"/>
</dbReference>
<dbReference type="Proteomes" id="UP000799440">
    <property type="component" value="Unassembled WGS sequence"/>
</dbReference>
<dbReference type="InterPro" id="IPR013244">
    <property type="entry name" value="Sec39_domain"/>
</dbReference>
<protein>
    <submittedName>
        <fullName evidence="7">Secretory pathway Sec39</fullName>
    </submittedName>
</protein>
<dbReference type="AlphaFoldDB" id="A0A6A6V480"/>
<evidence type="ECO:0000256" key="2">
    <source>
        <dbReference type="ARBA" id="ARBA00022448"/>
    </source>
</evidence>
<comment type="subcellular location">
    <subcellularLocation>
        <location evidence="1">Endoplasmic reticulum</location>
    </subcellularLocation>
</comment>
<accession>A0A6A6V480</accession>
<feature type="region of interest" description="Disordered" evidence="5">
    <location>
        <begin position="235"/>
        <end position="257"/>
    </location>
</feature>
<name>A0A6A6V480_9PLEO</name>
<keyword evidence="2" id="KW-0813">Transport</keyword>
<keyword evidence="3" id="KW-0256">Endoplasmic reticulum</keyword>
<keyword evidence="8" id="KW-1185">Reference proteome</keyword>
<dbReference type="Pfam" id="PF08314">
    <property type="entry name" value="Sec39"/>
    <property type="match status" value="1"/>
</dbReference>
<dbReference type="GO" id="GO:0006890">
    <property type="term" value="P:retrograde vesicle-mediated transport, Golgi to endoplasmic reticulum"/>
    <property type="evidence" value="ECO:0007669"/>
    <property type="project" value="InterPro"/>
</dbReference>
<evidence type="ECO:0000256" key="4">
    <source>
        <dbReference type="ARBA" id="ARBA00022927"/>
    </source>
</evidence>
<evidence type="ECO:0000256" key="5">
    <source>
        <dbReference type="SAM" id="MobiDB-lite"/>
    </source>
</evidence>
<evidence type="ECO:0000313" key="7">
    <source>
        <dbReference type="EMBL" id="KAF2744863.1"/>
    </source>
</evidence>
<feature type="compositionally biased region" description="Basic and acidic residues" evidence="5">
    <location>
        <begin position="235"/>
        <end position="249"/>
    </location>
</feature>
<evidence type="ECO:0000259" key="6">
    <source>
        <dbReference type="Pfam" id="PF08314"/>
    </source>
</evidence>
<dbReference type="EMBL" id="MU006586">
    <property type="protein sequence ID" value="KAF2744863.1"/>
    <property type="molecule type" value="Genomic_DNA"/>
</dbReference>
<sequence>MEQLPELSKLSTHHCVLLAARYAAESNIDALRTLTTQRRDDLEFGLVLRLLLTFLPETLEPSRYTEYLNELLSGSPTPEPDALDTSSVSDLSDSQARKRARKLHVLLQPLAHSLYENEHDLDPFTHFLIHRSHRIDAETGLLIFVPQLVDPFLDHSLYLRTWFVSTVLPLLRLGYEYYPQEQAPSLETFAQWKGRLAIDNLLSNLRRKNVKSVDIRQPGRDLKAIVGPWMCGSADRARRGSHGGDRRMSVDQPEQGESDDWECLFEWLVQTSKNDFSLISTAFVEWDGPEDLDLGGYENGQAYLDEKQQRRLERRYAQSALASLYAVQDSSIQTIQASHAVLSRLCSLLNLDTLPDLTSSMDALPVFDGTSPISPDSTSSILQDENLLQPENAITQPTQGAVRLLEHFVFSAYLLTQLQHATSIRDVARMYLRNDPSEQSSLLQRLVHSLASGTKHDAEQWKSIRLALLWLWNWGTDKHEGERPAQGILGTIERETIEKEILGALIESAHYPLATQLYIENARTPLSSAVVEKVILKAAMHHYDNASNGNRTRGGMKRASDIIVLFKPYFPRSSRFRRVEALLIATHAMSFYSLTLQHGVPFQPVNIRVSTDPLSLLDKLLSQNPDAYNQLNDLISIGQNLVVSMPSTLMDDSTEEGDMAPTALEKKKLATERRVIGMAVEAALDNDDFETAYSYVVNRLSAPSESPAVTPALSTPSRRMSSGYFSVLPIRTEDEVDDISWRAALRAGRYRPSLSSSWSGSGPGFTTRPDLRWLDQRMELLSQALLLAPPGRLEEVLVEWQQCEKETEEILAEEAEAEDKFNDMADRRVPGAFRNDITLQPRREVGRGAVEEAPMGLFDVARGAAAAFSKTAFPLRAISAAARNDGRESGAQGRASMDQMSDSGSVGGEDRVRRRDMVANAVTGGLASGLGWVLGATPVNDRDRQ</sequence>
<organism evidence="7 8">
    <name type="scientific">Sporormia fimetaria CBS 119925</name>
    <dbReference type="NCBI Taxonomy" id="1340428"/>
    <lineage>
        <taxon>Eukaryota</taxon>
        <taxon>Fungi</taxon>
        <taxon>Dikarya</taxon>
        <taxon>Ascomycota</taxon>
        <taxon>Pezizomycotina</taxon>
        <taxon>Dothideomycetes</taxon>
        <taxon>Pleosporomycetidae</taxon>
        <taxon>Pleosporales</taxon>
        <taxon>Sporormiaceae</taxon>
        <taxon>Sporormia</taxon>
    </lineage>
</organism>
<proteinExistence type="predicted"/>
<evidence type="ECO:0000256" key="1">
    <source>
        <dbReference type="ARBA" id="ARBA00004240"/>
    </source>
</evidence>
<feature type="domain" description="Sec39" evidence="6">
    <location>
        <begin position="16"/>
        <end position="820"/>
    </location>
</feature>
<dbReference type="PANTHER" id="PTHR40787">
    <property type="entry name" value="SECRETED PROTEIN"/>
    <property type="match status" value="1"/>
</dbReference>
<keyword evidence="4" id="KW-0653">Protein transport</keyword>
<gene>
    <name evidence="7" type="ORF">M011DRAFT_479610</name>
</gene>